<evidence type="ECO:0000313" key="11">
    <source>
        <dbReference type="Proteomes" id="UP000005408"/>
    </source>
</evidence>
<accession>A0A8W8I886</accession>
<evidence type="ECO:0000259" key="8">
    <source>
        <dbReference type="PROSITE" id="PS50195"/>
    </source>
</evidence>
<dbReference type="Gene3D" id="1.20.80.60">
    <property type="match status" value="1"/>
</dbReference>
<dbReference type="PANTHER" id="PTHR12431:SF19">
    <property type="entry name" value="SORTING NEXIN-27"/>
    <property type="match status" value="1"/>
</dbReference>
<evidence type="ECO:0000256" key="1">
    <source>
        <dbReference type="ARBA" id="ARBA00004184"/>
    </source>
</evidence>
<dbReference type="CDD" id="cd23070">
    <property type="entry name" value="PDZ_SNX27-like"/>
    <property type="match status" value="1"/>
</dbReference>
<sequence>MADSEESSPPSSPDIQDGDPGKPREVTITKSETGFGFNVRGQVSEGGVLKSINGVLYAPLQHVSAVLEGGAAQRAGIRKGDRILEVNHVNVEGATHKQVVDLIKSGGDSLVLTVISVPEQVAERLEPSDDSSGPSYIDYSERRSLPISIPDYQTVEQGGEKFVVFNIYMAGRHLCSRRYREFDGLHSRLKREFPDFNFPKMPGKKLFTLSEQQLDARRRGLEQYLEKVCAVRVIGECDYMQEFLAAPEVDQGFEHLQENNHTSSEVELKVLLPDRSLCVVKINRNDTADEVFKAVVSRLNLSEAAAHCFYLFETVEYNFDRKLQGSEFPHNIYIQNYSTATSTCITLRRPSTFLFWEAIDGVNKGQIKTEDKLYELKALQESNKNIEYLKVARQLEGYGEVVFPHCACDSRKDGHVIAEIGFECFKLHACKNDGTPESQIIEFQWKDVKSYDVEEEGMSFCFEYARAGKKSRNVQILTPYYVYMKECFDRVFEEKEQEYAKLPEAKKQLKNLVFLNIATKNKRDVQMSEQKLKA</sequence>
<feature type="region of interest" description="Disordered" evidence="6">
    <location>
        <begin position="1"/>
        <end position="27"/>
    </location>
</feature>
<dbReference type="SMR" id="A0A8W8I886"/>
<dbReference type="SUPFAM" id="SSF54236">
    <property type="entry name" value="Ubiquitin-like"/>
    <property type="match status" value="1"/>
</dbReference>
<dbReference type="CDD" id="cd13338">
    <property type="entry name" value="FERM-like_C_SNX27"/>
    <property type="match status" value="1"/>
</dbReference>
<protein>
    <recommendedName>
        <fullName evidence="12">Sorting nexin-27</fullName>
    </recommendedName>
</protein>
<dbReference type="GO" id="GO:0006886">
    <property type="term" value="P:intracellular protein transport"/>
    <property type="evidence" value="ECO:0007669"/>
    <property type="project" value="TreeGrafter"/>
</dbReference>
<dbReference type="InterPro" id="IPR036871">
    <property type="entry name" value="PX_dom_sf"/>
</dbReference>
<keyword evidence="11" id="KW-1185">Reference proteome</keyword>
<feature type="domain" description="Ras-associating" evidence="9">
    <location>
        <begin position="264"/>
        <end position="352"/>
    </location>
</feature>
<dbReference type="Gene3D" id="3.30.1520.10">
    <property type="entry name" value="Phox-like domain"/>
    <property type="match status" value="1"/>
</dbReference>
<dbReference type="EnsemblMetazoa" id="G13048.1">
    <property type="protein sequence ID" value="G13048.1:cds"/>
    <property type="gene ID" value="G13048"/>
</dbReference>
<name>A0A8W8I886_MAGGI</name>
<dbReference type="GO" id="GO:0032266">
    <property type="term" value="F:phosphatidylinositol-3-phosphate binding"/>
    <property type="evidence" value="ECO:0007669"/>
    <property type="project" value="InterPro"/>
</dbReference>
<dbReference type="FunFam" id="2.30.42.10:FF:000061">
    <property type="entry name" value="sorting nexin-27 isoform X2"/>
    <property type="match status" value="1"/>
</dbReference>
<dbReference type="Proteomes" id="UP000005408">
    <property type="component" value="Unassembled WGS sequence"/>
</dbReference>
<dbReference type="PROSITE" id="PS50200">
    <property type="entry name" value="RA"/>
    <property type="match status" value="1"/>
</dbReference>
<feature type="domain" description="PDZ" evidence="7">
    <location>
        <begin position="25"/>
        <end position="118"/>
    </location>
</feature>
<proteinExistence type="predicted"/>
<dbReference type="InterPro" id="IPR037827">
    <property type="entry name" value="SNX27_FERM-like_dom"/>
</dbReference>
<evidence type="ECO:0000256" key="5">
    <source>
        <dbReference type="ARBA" id="ARBA00023136"/>
    </source>
</evidence>
<dbReference type="CDD" id="cd06886">
    <property type="entry name" value="PX_SNX27"/>
    <property type="match status" value="1"/>
</dbReference>
<evidence type="ECO:0000256" key="6">
    <source>
        <dbReference type="SAM" id="MobiDB-lite"/>
    </source>
</evidence>
<dbReference type="FunFam" id="3.10.20.90:FF:000210">
    <property type="entry name" value="Putative Sorting nexin-27"/>
    <property type="match status" value="1"/>
</dbReference>
<evidence type="ECO:0000256" key="3">
    <source>
        <dbReference type="ARBA" id="ARBA00022753"/>
    </source>
</evidence>
<dbReference type="PROSITE" id="PS50106">
    <property type="entry name" value="PDZ"/>
    <property type="match status" value="1"/>
</dbReference>
<dbReference type="Pfam" id="PF00787">
    <property type="entry name" value="PX"/>
    <property type="match status" value="1"/>
</dbReference>
<dbReference type="InterPro" id="IPR029071">
    <property type="entry name" value="Ubiquitin-like_domsf"/>
</dbReference>
<dbReference type="SUPFAM" id="SSF64268">
    <property type="entry name" value="PX domain"/>
    <property type="match status" value="1"/>
</dbReference>
<dbReference type="SUPFAM" id="SSF50156">
    <property type="entry name" value="PDZ domain-like"/>
    <property type="match status" value="1"/>
</dbReference>
<dbReference type="InterPro" id="IPR000159">
    <property type="entry name" value="RA_dom"/>
</dbReference>
<reference evidence="10" key="1">
    <citation type="submission" date="2022-08" db="UniProtKB">
        <authorList>
            <consortium name="EnsemblMetazoa"/>
        </authorList>
    </citation>
    <scope>IDENTIFICATION</scope>
    <source>
        <strain evidence="10">05x7-T-G4-1.051#20</strain>
    </source>
</reference>
<dbReference type="Gene3D" id="3.10.20.90">
    <property type="entry name" value="Phosphatidylinositol 3-kinase Catalytic Subunit, Chain A, domain 1"/>
    <property type="match status" value="1"/>
</dbReference>
<evidence type="ECO:0000259" key="9">
    <source>
        <dbReference type="PROSITE" id="PS50200"/>
    </source>
</evidence>
<dbReference type="InterPro" id="IPR037833">
    <property type="entry name" value="SNX27_PX"/>
</dbReference>
<dbReference type="SMART" id="SM00312">
    <property type="entry name" value="PX"/>
    <property type="match status" value="1"/>
</dbReference>
<dbReference type="FunFam" id="3.30.1520.10:FF:000003">
    <property type="entry name" value="sorting nexin-27 isoform X2"/>
    <property type="match status" value="1"/>
</dbReference>
<dbReference type="Gene3D" id="2.30.42.10">
    <property type="match status" value="1"/>
</dbReference>
<keyword evidence="5" id="KW-0472">Membrane</keyword>
<dbReference type="AlphaFoldDB" id="A0A8W8I886"/>
<organism evidence="10 11">
    <name type="scientific">Magallana gigas</name>
    <name type="common">Pacific oyster</name>
    <name type="synonym">Crassostrea gigas</name>
    <dbReference type="NCBI Taxonomy" id="29159"/>
    <lineage>
        <taxon>Eukaryota</taxon>
        <taxon>Metazoa</taxon>
        <taxon>Spiralia</taxon>
        <taxon>Lophotrochozoa</taxon>
        <taxon>Mollusca</taxon>
        <taxon>Bivalvia</taxon>
        <taxon>Autobranchia</taxon>
        <taxon>Pteriomorphia</taxon>
        <taxon>Ostreida</taxon>
        <taxon>Ostreoidea</taxon>
        <taxon>Ostreidae</taxon>
        <taxon>Magallana</taxon>
    </lineage>
</organism>
<dbReference type="PANTHER" id="PTHR12431">
    <property type="entry name" value="SORTING NEXIN 17 AND 27"/>
    <property type="match status" value="1"/>
</dbReference>
<keyword evidence="3" id="KW-0967">Endosome</keyword>
<dbReference type="CDD" id="cd01777">
    <property type="entry name" value="FERM_F1_SNX27"/>
    <property type="match status" value="1"/>
</dbReference>
<evidence type="ECO:0000313" key="10">
    <source>
        <dbReference type="EnsemblMetazoa" id="G13048.1:cds"/>
    </source>
</evidence>
<evidence type="ECO:0000256" key="4">
    <source>
        <dbReference type="ARBA" id="ARBA00023121"/>
    </source>
</evidence>
<dbReference type="InterPro" id="IPR037835">
    <property type="entry name" value="SNX27_RA"/>
</dbReference>
<keyword evidence="4" id="KW-0446">Lipid-binding</keyword>
<dbReference type="InterPro" id="IPR001683">
    <property type="entry name" value="PX_dom"/>
</dbReference>
<dbReference type="InterPro" id="IPR001478">
    <property type="entry name" value="PDZ"/>
</dbReference>
<dbReference type="GO" id="GO:0005769">
    <property type="term" value="C:early endosome"/>
    <property type="evidence" value="ECO:0007669"/>
    <property type="project" value="UniProtKB-SubCell"/>
</dbReference>
<feature type="domain" description="PX" evidence="8">
    <location>
        <begin position="117"/>
        <end position="251"/>
    </location>
</feature>
<dbReference type="Pfam" id="PF00788">
    <property type="entry name" value="RA"/>
    <property type="match status" value="1"/>
</dbReference>
<dbReference type="GO" id="GO:0007165">
    <property type="term" value="P:signal transduction"/>
    <property type="evidence" value="ECO:0007669"/>
    <property type="project" value="InterPro"/>
</dbReference>
<dbReference type="PROSITE" id="PS50195">
    <property type="entry name" value="PX"/>
    <property type="match status" value="1"/>
</dbReference>
<comment type="subcellular location">
    <subcellularLocation>
        <location evidence="2">Early endosome</location>
    </subcellularLocation>
    <subcellularLocation>
        <location evidence="1">Endomembrane system</location>
        <topology evidence="1">Peripheral membrane protein</topology>
    </subcellularLocation>
</comment>
<dbReference type="GO" id="GO:0032456">
    <property type="term" value="P:endocytic recycling"/>
    <property type="evidence" value="ECO:0007669"/>
    <property type="project" value="TreeGrafter"/>
</dbReference>
<dbReference type="Pfam" id="PF00595">
    <property type="entry name" value="PDZ"/>
    <property type="match status" value="1"/>
</dbReference>
<evidence type="ECO:0000259" key="7">
    <source>
        <dbReference type="PROSITE" id="PS50106"/>
    </source>
</evidence>
<dbReference type="InterPro" id="IPR036034">
    <property type="entry name" value="PDZ_sf"/>
</dbReference>
<dbReference type="SMART" id="SM00228">
    <property type="entry name" value="PDZ"/>
    <property type="match status" value="1"/>
</dbReference>
<evidence type="ECO:0000256" key="2">
    <source>
        <dbReference type="ARBA" id="ARBA00004412"/>
    </source>
</evidence>
<evidence type="ECO:0008006" key="12">
    <source>
        <dbReference type="Google" id="ProtNLM"/>
    </source>
</evidence>